<keyword evidence="12" id="KW-1185">Reference proteome</keyword>
<keyword evidence="3 8" id="KW-0791">Threonine biosynthesis</keyword>
<proteinExistence type="inferred from homology"/>
<dbReference type="InterPro" id="IPR050249">
    <property type="entry name" value="Pseudomonas-type_ThrB"/>
</dbReference>
<comment type="pathway">
    <text evidence="8">Amino-acid biosynthesis; L-threonine biosynthesis; L-threonine from L-aspartate: step 4/5.</text>
</comment>
<dbReference type="GO" id="GO:0004413">
    <property type="term" value="F:homoserine kinase activity"/>
    <property type="evidence" value="ECO:0007669"/>
    <property type="project" value="UniProtKB-EC"/>
</dbReference>
<evidence type="ECO:0000256" key="5">
    <source>
        <dbReference type="ARBA" id="ARBA00022777"/>
    </source>
</evidence>
<evidence type="ECO:0000256" key="2">
    <source>
        <dbReference type="ARBA" id="ARBA00022679"/>
    </source>
</evidence>
<dbReference type="InterPro" id="IPR005280">
    <property type="entry name" value="Homoserine_kinase_II"/>
</dbReference>
<organism evidence="11 12">
    <name type="scientific">Thalassolituus hydrocarboniclasticus</name>
    <dbReference type="NCBI Taxonomy" id="2742796"/>
    <lineage>
        <taxon>Bacteria</taxon>
        <taxon>Pseudomonadati</taxon>
        <taxon>Pseudomonadota</taxon>
        <taxon>Gammaproteobacteria</taxon>
        <taxon>Oceanospirillales</taxon>
        <taxon>Oceanospirillaceae</taxon>
        <taxon>Thalassolituus</taxon>
    </lineage>
</organism>
<sequence>MSVYTSLSQSDTEAFLARFELGTLVSYKGIAAGIENTNYFVTCQQQGRQSEYVLTLFEHHNSSEVREFVRLAHHLGQQGLQVPAPLAARDGEWLHSLKDKPAIICPRLPGEHIHDPQPQHCAAIGRALAELHLAALPLHNRRNDSRGFDWWITISPELSSDLTREEQTLLEDELHFQTQQRAQWLSLPQGWIHGDLFHDNALFTADGQVGAILDLYNACDGALLYDLAIIANDWCCDINGDWKAGCTEALLNGYESVRPLNDAEKANWNLVLRGAALRFWLSRLLTRRIQQQQAGEMALQKDPAEFLNKLNKRRTVTLPTL</sequence>
<accession>A0ABY6A4E3</accession>
<dbReference type="PANTHER" id="PTHR21064:SF6">
    <property type="entry name" value="AMINOGLYCOSIDE PHOSPHOTRANSFERASE DOMAIN-CONTAINING PROTEIN"/>
    <property type="match status" value="1"/>
</dbReference>
<evidence type="ECO:0000256" key="9">
    <source>
        <dbReference type="NCBIfam" id="TIGR00938"/>
    </source>
</evidence>
<dbReference type="PANTHER" id="PTHR21064">
    <property type="entry name" value="AMINOGLYCOSIDE PHOSPHOTRANSFERASE DOMAIN-CONTAINING PROTEIN-RELATED"/>
    <property type="match status" value="1"/>
</dbReference>
<evidence type="ECO:0000313" key="12">
    <source>
        <dbReference type="Proteomes" id="UP001065322"/>
    </source>
</evidence>
<keyword evidence="2 8" id="KW-0808">Transferase</keyword>
<comment type="catalytic activity">
    <reaction evidence="8">
        <text>L-homoserine + ATP = O-phospho-L-homoserine + ADP + H(+)</text>
        <dbReference type="Rhea" id="RHEA:13985"/>
        <dbReference type="ChEBI" id="CHEBI:15378"/>
        <dbReference type="ChEBI" id="CHEBI:30616"/>
        <dbReference type="ChEBI" id="CHEBI:57476"/>
        <dbReference type="ChEBI" id="CHEBI:57590"/>
        <dbReference type="ChEBI" id="CHEBI:456216"/>
        <dbReference type="EC" id="2.7.1.39"/>
    </reaction>
</comment>
<keyword evidence="5 8" id="KW-0418">Kinase</keyword>
<evidence type="ECO:0000256" key="3">
    <source>
        <dbReference type="ARBA" id="ARBA00022697"/>
    </source>
</evidence>
<evidence type="ECO:0000256" key="4">
    <source>
        <dbReference type="ARBA" id="ARBA00022741"/>
    </source>
</evidence>
<evidence type="ECO:0000256" key="7">
    <source>
        <dbReference type="ARBA" id="ARBA00038240"/>
    </source>
</evidence>
<evidence type="ECO:0000313" key="11">
    <source>
        <dbReference type="EMBL" id="UXD86044.1"/>
    </source>
</evidence>
<evidence type="ECO:0000259" key="10">
    <source>
        <dbReference type="Pfam" id="PF01636"/>
    </source>
</evidence>
<dbReference type="Proteomes" id="UP001065322">
    <property type="component" value="Chromosome"/>
</dbReference>
<evidence type="ECO:0000256" key="1">
    <source>
        <dbReference type="ARBA" id="ARBA00022605"/>
    </source>
</evidence>
<keyword evidence="1 8" id="KW-0028">Amino-acid biosynthesis</keyword>
<dbReference type="HAMAP" id="MF_00301">
    <property type="entry name" value="Homoser_kinase_2"/>
    <property type="match status" value="1"/>
</dbReference>
<evidence type="ECO:0000256" key="6">
    <source>
        <dbReference type="ARBA" id="ARBA00022840"/>
    </source>
</evidence>
<dbReference type="Pfam" id="PF01636">
    <property type="entry name" value="APH"/>
    <property type="match status" value="1"/>
</dbReference>
<dbReference type="CDD" id="cd05153">
    <property type="entry name" value="HomoserineK_II"/>
    <property type="match status" value="1"/>
</dbReference>
<dbReference type="SUPFAM" id="SSF56112">
    <property type="entry name" value="Protein kinase-like (PK-like)"/>
    <property type="match status" value="1"/>
</dbReference>
<gene>
    <name evidence="8" type="primary">thrB</name>
    <name evidence="11" type="ORF">HUF19_00635</name>
</gene>
<dbReference type="NCBIfam" id="NF003558">
    <property type="entry name" value="PRK05231.1"/>
    <property type="match status" value="1"/>
</dbReference>
<dbReference type="NCBIfam" id="TIGR00938">
    <property type="entry name" value="thrB_alt"/>
    <property type="match status" value="1"/>
</dbReference>
<protein>
    <recommendedName>
        <fullName evidence="8 9">Homoserine kinase</fullName>
        <shortName evidence="8">HK</shortName>
        <shortName evidence="8">HSK</shortName>
        <ecNumber evidence="8 9">2.7.1.39</ecNumber>
    </recommendedName>
</protein>
<comment type="similarity">
    <text evidence="7 8">Belongs to the pseudomonas-type ThrB family.</text>
</comment>
<dbReference type="InterPro" id="IPR002575">
    <property type="entry name" value="Aminoglycoside_PTrfase"/>
</dbReference>
<feature type="domain" description="Aminoglycoside phosphotransferase" evidence="10">
    <location>
        <begin position="27"/>
        <end position="260"/>
    </location>
</feature>
<name>A0ABY6A4E3_9GAMM</name>
<dbReference type="InterPro" id="IPR011009">
    <property type="entry name" value="Kinase-like_dom_sf"/>
</dbReference>
<dbReference type="EMBL" id="CP054475">
    <property type="protein sequence ID" value="UXD86044.1"/>
    <property type="molecule type" value="Genomic_DNA"/>
</dbReference>
<dbReference type="Gene3D" id="3.90.1200.10">
    <property type="match status" value="1"/>
</dbReference>
<dbReference type="Gene3D" id="3.30.200.20">
    <property type="entry name" value="Phosphorylase Kinase, domain 1"/>
    <property type="match status" value="1"/>
</dbReference>
<evidence type="ECO:0000256" key="8">
    <source>
        <dbReference type="HAMAP-Rule" id="MF_00301"/>
    </source>
</evidence>
<dbReference type="RefSeq" id="WP_260998041.1">
    <property type="nucleotide sequence ID" value="NZ_CP054475.1"/>
</dbReference>
<keyword evidence="6 8" id="KW-0067">ATP-binding</keyword>
<dbReference type="EC" id="2.7.1.39" evidence="8 9"/>
<keyword evidence="4 8" id="KW-0547">Nucleotide-binding</keyword>
<reference evidence="12" key="1">
    <citation type="submission" date="2020-06" db="EMBL/GenBank/DDBJ databases">
        <title>Thalassolituus marinus alknpb1M-1, a hydrocarbon-degrading bacterium isolated from the deep-sea overlying water using an in-situ strategy from the South China Sea basin.</title>
        <authorList>
            <person name="Dong C."/>
            <person name="Chen Y."/>
            <person name="Shao Z."/>
        </authorList>
    </citation>
    <scope>NUCLEOTIDE SEQUENCE [LARGE SCALE GENOMIC DNA]</scope>
    <source>
        <strain evidence="12">alknpb1M-1</strain>
    </source>
</reference>